<dbReference type="PANTHER" id="PTHR42917:SF2">
    <property type="entry name" value="2,4-DIENOYL-COA REDUCTASE [(2E)-ENOYL-COA-PRODUCING]"/>
    <property type="match status" value="1"/>
</dbReference>
<dbReference type="InterPro" id="IPR051793">
    <property type="entry name" value="NADH:flavin_oxidoreductase"/>
</dbReference>
<evidence type="ECO:0000313" key="7">
    <source>
        <dbReference type="Proteomes" id="UP000315534"/>
    </source>
</evidence>
<dbReference type="Proteomes" id="UP000315534">
    <property type="component" value="Unassembled WGS sequence"/>
</dbReference>
<evidence type="ECO:0000259" key="5">
    <source>
        <dbReference type="Pfam" id="PF07992"/>
    </source>
</evidence>
<dbReference type="InterPro" id="IPR036188">
    <property type="entry name" value="FAD/NAD-bd_sf"/>
</dbReference>
<organism evidence="6 7">
    <name type="scientific">candidate division TA06 bacterium</name>
    <dbReference type="NCBI Taxonomy" id="2250710"/>
    <lineage>
        <taxon>Bacteria</taxon>
        <taxon>Bacteria division TA06</taxon>
    </lineage>
</organism>
<proteinExistence type="predicted"/>
<name>A0A523XJL8_UNCT6</name>
<feature type="domain" description="FAD/NAD(P)-binding" evidence="5">
    <location>
        <begin position="8"/>
        <end position="191"/>
    </location>
</feature>
<gene>
    <name evidence="6" type="ORF">E3J38_07130</name>
</gene>
<dbReference type="PRINTS" id="PR00411">
    <property type="entry name" value="PNDRDTASEI"/>
</dbReference>
<keyword evidence="4" id="KW-0560">Oxidoreductase</keyword>
<evidence type="ECO:0000256" key="3">
    <source>
        <dbReference type="ARBA" id="ARBA00022643"/>
    </source>
</evidence>
<dbReference type="Gene3D" id="3.50.50.60">
    <property type="entry name" value="FAD/NAD(P)-binding domain"/>
    <property type="match status" value="2"/>
</dbReference>
<sequence length="198" mass="20841">NTEVTPGLGAEMKPDVVVVATGGVPLNPATPGVNGKKVVTAHDVLAGKVAIHHGNVLIVGGGMVGCEVADMLANLGDNQITGGTHVTIVEMLHDIGLDVLPQPRMLLMARLREKGVRVIASATVKEILDDGVVVTKDGQEEAVHGMNWIILAMGTKSVDQLSNKIRDRIDEVYVIGDAKEPRRALEAIAEGAEVGRRV</sequence>
<evidence type="ECO:0000313" key="6">
    <source>
        <dbReference type="EMBL" id="TET79493.1"/>
    </source>
</evidence>
<feature type="non-terminal residue" evidence="6">
    <location>
        <position position="1"/>
    </location>
</feature>
<reference evidence="6 7" key="1">
    <citation type="submission" date="2019-03" db="EMBL/GenBank/DDBJ databases">
        <title>Metabolic potential of uncultured bacteria and archaea associated with petroleum seepage in deep-sea sediments.</title>
        <authorList>
            <person name="Dong X."/>
            <person name="Hubert C."/>
        </authorList>
    </citation>
    <scope>NUCLEOTIDE SEQUENCE [LARGE SCALE GENOMIC DNA]</scope>
    <source>
        <strain evidence="6">E29_bin36</strain>
    </source>
</reference>
<dbReference type="Pfam" id="PF07992">
    <property type="entry name" value="Pyr_redox_2"/>
    <property type="match status" value="1"/>
</dbReference>
<dbReference type="AlphaFoldDB" id="A0A523XJL8"/>
<comment type="cofactor">
    <cofactor evidence="1">
        <name>FMN</name>
        <dbReference type="ChEBI" id="CHEBI:58210"/>
    </cofactor>
</comment>
<keyword evidence="2" id="KW-0285">Flavoprotein</keyword>
<evidence type="ECO:0000256" key="2">
    <source>
        <dbReference type="ARBA" id="ARBA00022630"/>
    </source>
</evidence>
<comment type="caution">
    <text evidence="6">The sequence shown here is derived from an EMBL/GenBank/DDBJ whole genome shotgun (WGS) entry which is preliminary data.</text>
</comment>
<dbReference type="PRINTS" id="PR00368">
    <property type="entry name" value="FADPNR"/>
</dbReference>
<protein>
    <submittedName>
        <fullName evidence="6">NADH:flavin oxidoreductase</fullName>
    </submittedName>
</protein>
<dbReference type="SUPFAM" id="SSF51905">
    <property type="entry name" value="FAD/NAD(P)-binding domain"/>
    <property type="match status" value="1"/>
</dbReference>
<dbReference type="InterPro" id="IPR023753">
    <property type="entry name" value="FAD/NAD-binding_dom"/>
</dbReference>
<evidence type="ECO:0000256" key="4">
    <source>
        <dbReference type="ARBA" id="ARBA00023002"/>
    </source>
</evidence>
<dbReference type="GO" id="GO:0016491">
    <property type="term" value="F:oxidoreductase activity"/>
    <property type="evidence" value="ECO:0007669"/>
    <property type="project" value="UniProtKB-KW"/>
</dbReference>
<accession>A0A523XJL8</accession>
<dbReference type="PANTHER" id="PTHR42917">
    <property type="entry name" value="2,4-DIENOYL-COA REDUCTASE"/>
    <property type="match status" value="1"/>
</dbReference>
<dbReference type="EMBL" id="SOIP01000416">
    <property type="protein sequence ID" value="TET79493.1"/>
    <property type="molecule type" value="Genomic_DNA"/>
</dbReference>
<keyword evidence="3" id="KW-0288">FMN</keyword>
<evidence type="ECO:0000256" key="1">
    <source>
        <dbReference type="ARBA" id="ARBA00001917"/>
    </source>
</evidence>